<proteinExistence type="predicted"/>
<feature type="chain" id="PRO_5043750688" evidence="1">
    <location>
        <begin position="18"/>
        <end position="184"/>
    </location>
</feature>
<dbReference type="Pfam" id="PF13628">
    <property type="entry name" value="DUF4142"/>
    <property type="match status" value="1"/>
</dbReference>
<protein>
    <submittedName>
        <fullName evidence="3">DUF4142 domain-containing protein</fullName>
    </submittedName>
</protein>
<organism evidence="3">
    <name type="scientific">Dyadobacter sp. 676</name>
    <dbReference type="NCBI Taxonomy" id="3088362"/>
    <lineage>
        <taxon>Bacteria</taxon>
        <taxon>Pseudomonadati</taxon>
        <taxon>Bacteroidota</taxon>
        <taxon>Cytophagia</taxon>
        <taxon>Cytophagales</taxon>
        <taxon>Spirosomataceae</taxon>
        <taxon>Dyadobacter</taxon>
    </lineage>
</organism>
<dbReference type="PANTHER" id="PTHR38593:SF1">
    <property type="entry name" value="BLR2558 PROTEIN"/>
    <property type="match status" value="1"/>
</dbReference>
<reference evidence="3" key="1">
    <citation type="submission" date="2024-06" db="EMBL/GenBank/DDBJ databases">
        <title>Sequencing and assembly of the genome of Dyadobacter sp. strain 676, a symbiont of Cyamopsis tetragonoloba.</title>
        <authorList>
            <person name="Guro P."/>
            <person name="Sazanova A."/>
            <person name="Kuznetsova I."/>
            <person name="Belimov A."/>
            <person name="Safronova V."/>
        </authorList>
    </citation>
    <scope>NUCLEOTIDE SEQUENCE</scope>
    <source>
        <strain evidence="3">676</strain>
    </source>
</reference>
<keyword evidence="1" id="KW-0732">Signal</keyword>
<gene>
    <name evidence="3" type="ORF">ABV298_25890</name>
</gene>
<feature type="signal peptide" evidence="1">
    <location>
        <begin position="1"/>
        <end position="17"/>
    </location>
</feature>
<dbReference type="InterPro" id="IPR012347">
    <property type="entry name" value="Ferritin-like"/>
</dbReference>
<evidence type="ECO:0000256" key="1">
    <source>
        <dbReference type="SAM" id="SignalP"/>
    </source>
</evidence>
<evidence type="ECO:0000313" key="3">
    <source>
        <dbReference type="EMBL" id="XCH23706.1"/>
    </source>
</evidence>
<evidence type="ECO:0000259" key="2">
    <source>
        <dbReference type="Pfam" id="PF13628"/>
    </source>
</evidence>
<dbReference type="PANTHER" id="PTHR38593">
    <property type="entry name" value="BLR2558 PROTEIN"/>
    <property type="match status" value="1"/>
</dbReference>
<name>A0AAU8FGR0_9BACT</name>
<dbReference type="EMBL" id="CP159289">
    <property type="protein sequence ID" value="XCH23706.1"/>
    <property type="molecule type" value="Genomic_DNA"/>
</dbReference>
<dbReference type="AlphaFoldDB" id="A0AAU8FGR0"/>
<sequence length="184" mass="19744">MKKMRLLLFAAMLIAVACDDDDDQNDPGNSLSNADKIFVTNAADGGMFEVKAGELAVAKGDSTSMGFMHGDSLSVKSFGRMMVTDHSKVNEELKNLAERKGASVPGSLSAAKQQKLDSLSAANGAAFNAMYAKMMVSSHQETVQLFQTQAASGNDGELKSWAADKIPALQHHLEMSQMLRDSIR</sequence>
<dbReference type="RefSeq" id="WP_353719030.1">
    <property type="nucleotide sequence ID" value="NZ_CP159289.1"/>
</dbReference>
<dbReference type="InterPro" id="IPR025419">
    <property type="entry name" value="DUF4142"/>
</dbReference>
<dbReference type="Gene3D" id="1.20.1260.10">
    <property type="match status" value="1"/>
</dbReference>
<accession>A0AAU8FGR0</accession>
<dbReference type="PROSITE" id="PS51257">
    <property type="entry name" value="PROKAR_LIPOPROTEIN"/>
    <property type="match status" value="1"/>
</dbReference>
<feature type="domain" description="DUF4142" evidence="2">
    <location>
        <begin position="34"/>
        <end position="179"/>
    </location>
</feature>